<name>A0A1D6LF00_MAIZE</name>
<dbReference type="ExpressionAtlas" id="A0A1D6LF00">
    <property type="expression patterns" value="baseline and differential"/>
</dbReference>
<organism evidence="1">
    <name type="scientific">Zea mays</name>
    <name type="common">Maize</name>
    <dbReference type="NCBI Taxonomy" id="4577"/>
    <lineage>
        <taxon>Eukaryota</taxon>
        <taxon>Viridiplantae</taxon>
        <taxon>Streptophyta</taxon>
        <taxon>Embryophyta</taxon>
        <taxon>Tracheophyta</taxon>
        <taxon>Spermatophyta</taxon>
        <taxon>Magnoliopsida</taxon>
        <taxon>Liliopsida</taxon>
        <taxon>Poales</taxon>
        <taxon>Poaceae</taxon>
        <taxon>PACMAD clade</taxon>
        <taxon>Panicoideae</taxon>
        <taxon>Andropogonodae</taxon>
        <taxon>Andropogoneae</taxon>
        <taxon>Tripsacinae</taxon>
        <taxon>Zea</taxon>
    </lineage>
</organism>
<dbReference type="EMBL" id="CM000782">
    <property type="protein sequence ID" value="AQK78520.1"/>
    <property type="molecule type" value="Genomic_DNA"/>
</dbReference>
<dbReference type="AlphaFoldDB" id="A0A1D6LF00"/>
<proteinExistence type="predicted"/>
<gene>
    <name evidence="1" type="ORF">ZEAMMB73_Zm00001d035204</name>
</gene>
<dbReference type="FunCoup" id="A0A1D6LF00">
    <property type="interactions" value="473"/>
</dbReference>
<sequence>MAGATVGAGARAATPGHPSLLPDGACCLPSLCCSDRAEVVNNDGGVAQRNKSDDDMVVEAFCVKWSLATAQEKVTKIEMVVKPLRKHGSKKIHQFVYSLIE</sequence>
<reference evidence="1" key="1">
    <citation type="submission" date="2015-12" db="EMBL/GenBank/DDBJ databases">
        <title>Update maize B73 reference genome by single molecule sequencing technologies.</title>
        <authorList>
            <consortium name="Maize Genome Sequencing Project"/>
            <person name="Ware D."/>
        </authorList>
    </citation>
    <scope>NUCLEOTIDE SEQUENCE</scope>
    <source>
        <tissue evidence="1">Seedling</tissue>
    </source>
</reference>
<accession>A0A1D6LF00</accession>
<dbReference type="InParanoid" id="A0A1D6LF00"/>
<dbReference type="STRING" id="4577.A0A1D6LF00"/>
<evidence type="ECO:0000313" key="1">
    <source>
        <dbReference type="EMBL" id="AQK78520.1"/>
    </source>
</evidence>
<protein>
    <submittedName>
        <fullName evidence="1">Uncharacterized protein</fullName>
    </submittedName>
</protein>